<dbReference type="EMBL" id="JACIFY010000013">
    <property type="protein sequence ID" value="MBB4237063.1"/>
    <property type="molecule type" value="Genomic_DNA"/>
</dbReference>
<dbReference type="InterPro" id="IPR035093">
    <property type="entry name" value="RelE/ParE_toxin_dom_sf"/>
</dbReference>
<proteinExistence type="predicted"/>
<accession>A0A7W6R5A7</accession>
<gene>
    <name evidence="2" type="ORF">GGD57_003659</name>
</gene>
<dbReference type="RefSeq" id="WP_246713686.1">
    <property type="nucleotide sequence ID" value="NZ_JACIFY010000013.1"/>
</dbReference>
<name>A0A7W6R5A7_9HYPH</name>
<evidence type="ECO:0000256" key="1">
    <source>
        <dbReference type="SAM" id="MobiDB-lite"/>
    </source>
</evidence>
<dbReference type="AlphaFoldDB" id="A0A7W6R5A7"/>
<sequence length="121" mass="13818">MMPPVRLSKSAERWFLTKIAELADVNPAAARNLIDRLERQKGLLSSFPRSTERGLLEGTRKVSMPPLVLTIRERNGIIEIAAIRDARQRDAFAPTELRDALYDEETDDQEKIDDEPAEPRF</sequence>
<comment type="caution">
    <text evidence="2">The sequence shown here is derived from an EMBL/GenBank/DDBJ whole genome shotgun (WGS) entry which is preliminary data.</text>
</comment>
<organism evidence="2 3">
    <name type="scientific">Rhizobium esperanzae</name>
    <dbReference type="NCBI Taxonomy" id="1967781"/>
    <lineage>
        <taxon>Bacteria</taxon>
        <taxon>Pseudomonadati</taxon>
        <taxon>Pseudomonadota</taxon>
        <taxon>Alphaproteobacteria</taxon>
        <taxon>Hyphomicrobiales</taxon>
        <taxon>Rhizobiaceae</taxon>
        <taxon>Rhizobium/Agrobacterium group</taxon>
        <taxon>Rhizobium</taxon>
    </lineage>
</organism>
<dbReference type="Gene3D" id="3.30.2310.20">
    <property type="entry name" value="RelE-like"/>
    <property type="match status" value="1"/>
</dbReference>
<reference evidence="2 3" key="1">
    <citation type="submission" date="2020-08" db="EMBL/GenBank/DDBJ databases">
        <title>Genomic Encyclopedia of Type Strains, Phase IV (KMG-V): Genome sequencing to study the core and pangenomes of soil and plant-associated prokaryotes.</title>
        <authorList>
            <person name="Whitman W."/>
        </authorList>
    </citation>
    <scope>NUCLEOTIDE SEQUENCE [LARGE SCALE GENOMIC DNA]</scope>
    <source>
        <strain evidence="2 3">SEMIA 4089</strain>
    </source>
</reference>
<feature type="compositionally biased region" description="Acidic residues" evidence="1">
    <location>
        <begin position="102"/>
        <end position="121"/>
    </location>
</feature>
<evidence type="ECO:0000313" key="2">
    <source>
        <dbReference type="EMBL" id="MBB4237063.1"/>
    </source>
</evidence>
<evidence type="ECO:0000313" key="3">
    <source>
        <dbReference type="Proteomes" id="UP000540909"/>
    </source>
</evidence>
<feature type="region of interest" description="Disordered" evidence="1">
    <location>
        <begin position="97"/>
        <end position="121"/>
    </location>
</feature>
<dbReference type="Proteomes" id="UP000540909">
    <property type="component" value="Unassembled WGS sequence"/>
</dbReference>
<protein>
    <submittedName>
        <fullName evidence="2">Plasmid stabilization system protein ParE</fullName>
    </submittedName>
</protein>